<organism evidence="2 3">
    <name type="scientific">Dissophora globulifera</name>
    <dbReference type="NCBI Taxonomy" id="979702"/>
    <lineage>
        <taxon>Eukaryota</taxon>
        <taxon>Fungi</taxon>
        <taxon>Fungi incertae sedis</taxon>
        <taxon>Mucoromycota</taxon>
        <taxon>Mortierellomycotina</taxon>
        <taxon>Mortierellomycetes</taxon>
        <taxon>Mortierellales</taxon>
        <taxon>Mortierellaceae</taxon>
        <taxon>Dissophora</taxon>
    </lineage>
</organism>
<feature type="transmembrane region" description="Helical" evidence="1">
    <location>
        <begin position="32"/>
        <end position="51"/>
    </location>
</feature>
<evidence type="ECO:0000313" key="2">
    <source>
        <dbReference type="EMBL" id="KAG0310267.1"/>
    </source>
</evidence>
<keyword evidence="1" id="KW-1133">Transmembrane helix</keyword>
<sequence length="79" mass="8872">LAPLGPGTLMRMNDIVFAFIFQITIQHQRPDLFSFLGATLVMACTAGMGLNKWHAGKKTERREKLLQDQQQAQQDNITA</sequence>
<name>A0A9P6R3D3_9FUNG</name>
<reference evidence="2" key="1">
    <citation type="journal article" date="2020" name="Fungal Divers.">
        <title>Resolving the Mortierellaceae phylogeny through synthesis of multi-gene phylogenetics and phylogenomics.</title>
        <authorList>
            <person name="Vandepol N."/>
            <person name="Liber J."/>
            <person name="Desiro A."/>
            <person name="Na H."/>
            <person name="Kennedy M."/>
            <person name="Barry K."/>
            <person name="Grigoriev I.V."/>
            <person name="Miller A.N."/>
            <person name="O'Donnell K."/>
            <person name="Stajich J.E."/>
            <person name="Bonito G."/>
        </authorList>
    </citation>
    <scope>NUCLEOTIDE SEQUENCE</scope>
    <source>
        <strain evidence="2">REB-010B</strain>
    </source>
</reference>
<protein>
    <submittedName>
        <fullName evidence="2">Uncharacterized protein</fullName>
    </submittedName>
</protein>
<gene>
    <name evidence="2" type="ORF">BGZ99_000550</name>
</gene>
<comment type="caution">
    <text evidence="2">The sequence shown here is derived from an EMBL/GenBank/DDBJ whole genome shotgun (WGS) entry which is preliminary data.</text>
</comment>
<keyword evidence="1" id="KW-0472">Membrane</keyword>
<proteinExistence type="predicted"/>
<dbReference type="EMBL" id="JAAAIP010001106">
    <property type="protein sequence ID" value="KAG0310267.1"/>
    <property type="molecule type" value="Genomic_DNA"/>
</dbReference>
<dbReference type="Proteomes" id="UP000738325">
    <property type="component" value="Unassembled WGS sequence"/>
</dbReference>
<evidence type="ECO:0000313" key="3">
    <source>
        <dbReference type="Proteomes" id="UP000738325"/>
    </source>
</evidence>
<dbReference type="AlphaFoldDB" id="A0A9P6R3D3"/>
<dbReference type="OrthoDB" id="306876at2759"/>
<keyword evidence="1" id="KW-0812">Transmembrane</keyword>
<evidence type="ECO:0000256" key="1">
    <source>
        <dbReference type="SAM" id="Phobius"/>
    </source>
</evidence>
<feature type="non-terminal residue" evidence="2">
    <location>
        <position position="1"/>
    </location>
</feature>
<accession>A0A9P6R3D3</accession>
<keyword evidence="3" id="KW-1185">Reference proteome</keyword>